<proteinExistence type="inferred from homology"/>
<dbReference type="STRING" id="561061.SAMN05660862_0209"/>
<dbReference type="Proteomes" id="UP000192980">
    <property type="component" value="Unassembled WGS sequence"/>
</dbReference>
<comment type="subcellular location">
    <subcellularLocation>
        <location evidence="1">Cell outer membrane</location>
    </subcellularLocation>
</comment>
<evidence type="ECO:0000313" key="9">
    <source>
        <dbReference type="Proteomes" id="UP000192980"/>
    </source>
</evidence>
<accession>A0A1X7HY51</accession>
<dbReference type="GO" id="GO:1990281">
    <property type="term" value="C:efflux pump complex"/>
    <property type="evidence" value="ECO:0007669"/>
    <property type="project" value="TreeGrafter"/>
</dbReference>
<dbReference type="GO" id="GO:0015288">
    <property type="term" value="F:porin activity"/>
    <property type="evidence" value="ECO:0007669"/>
    <property type="project" value="TreeGrafter"/>
</dbReference>
<dbReference type="GO" id="GO:0015562">
    <property type="term" value="F:efflux transmembrane transporter activity"/>
    <property type="evidence" value="ECO:0007669"/>
    <property type="project" value="InterPro"/>
</dbReference>
<organism evidence="8 9">
    <name type="scientific">Sphingobacterium psychroaquaticum</name>
    <dbReference type="NCBI Taxonomy" id="561061"/>
    <lineage>
        <taxon>Bacteria</taxon>
        <taxon>Pseudomonadati</taxon>
        <taxon>Bacteroidota</taxon>
        <taxon>Sphingobacteriia</taxon>
        <taxon>Sphingobacteriales</taxon>
        <taxon>Sphingobacteriaceae</taxon>
        <taxon>Sphingobacterium</taxon>
    </lineage>
</organism>
<dbReference type="GO" id="GO:0009279">
    <property type="term" value="C:cell outer membrane"/>
    <property type="evidence" value="ECO:0007669"/>
    <property type="project" value="UniProtKB-SubCell"/>
</dbReference>
<dbReference type="InterPro" id="IPR051906">
    <property type="entry name" value="TolC-like"/>
</dbReference>
<dbReference type="InterPro" id="IPR003423">
    <property type="entry name" value="OMP_efflux"/>
</dbReference>
<dbReference type="PANTHER" id="PTHR30026">
    <property type="entry name" value="OUTER MEMBRANE PROTEIN TOLC"/>
    <property type="match status" value="1"/>
</dbReference>
<evidence type="ECO:0000256" key="3">
    <source>
        <dbReference type="ARBA" id="ARBA00022448"/>
    </source>
</evidence>
<dbReference type="EMBL" id="FXAU01000001">
    <property type="protein sequence ID" value="SMG06753.1"/>
    <property type="molecule type" value="Genomic_DNA"/>
</dbReference>
<evidence type="ECO:0000313" key="8">
    <source>
        <dbReference type="EMBL" id="SMG06753.1"/>
    </source>
</evidence>
<evidence type="ECO:0000256" key="2">
    <source>
        <dbReference type="ARBA" id="ARBA00007613"/>
    </source>
</evidence>
<gene>
    <name evidence="8" type="ORF">SAMN05660862_0209</name>
</gene>
<dbReference type="AlphaFoldDB" id="A0A1X7HY51"/>
<evidence type="ECO:0000256" key="4">
    <source>
        <dbReference type="ARBA" id="ARBA00022452"/>
    </source>
</evidence>
<name>A0A1X7HY51_9SPHI</name>
<evidence type="ECO:0000256" key="1">
    <source>
        <dbReference type="ARBA" id="ARBA00004442"/>
    </source>
</evidence>
<keyword evidence="3" id="KW-0813">Transport</keyword>
<keyword evidence="7" id="KW-0998">Cell outer membrane</keyword>
<keyword evidence="9" id="KW-1185">Reference proteome</keyword>
<reference evidence="8 9" key="1">
    <citation type="submission" date="2017-04" db="EMBL/GenBank/DDBJ databases">
        <authorList>
            <person name="Afonso C.L."/>
            <person name="Miller P.J."/>
            <person name="Scott M.A."/>
            <person name="Spackman E."/>
            <person name="Goraichik I."/>
            <person name="Dimitrov K.M."/>
            <person name="Suarez D.L."/>
            <person name="Swayne D.E."/>
        </authorList>
    </citation>
    <scope>NUCLEOTIDE SEQUENCE [LARGE SCALE GENOMIC DNA]</scope>
    <source>
        <strain evidence="8 9">DSM 22418</strain>
    </source>
</reference>
<evidence type="ECO:0000256" key="7">
    <source>
        <dbReference type="ARBA" id="ARBA00023237"/>
    </source>
</evidence>
<evidence type="ECO:0000256" key="6">
    <source>
        <dbReference type="ARBA" id="ARBA00023136"/>
    </source>
</evidence>
<dbReference type="SUPFAM" id="SSF56954">
    <property type="entry name" value="Outer membrane efflux proteins (OEP)"/>
    <property type="match status" value="1"/>
</dbReference>
<dbReference type="Pfam" id="PF02321">
    <property type="entry name" value="OEP"/>
    <property type="match status" value="2"/>
</dbReference>
<dbReference type="PANTHER" id="PTHR30026:SF20">
    <property type="entry name" value="OUTER MEMBRANE PROTEIN TOLC"/>
    <property type="match status" value="1"/>
</dbReference>
<protein>
    <submittedName>
        <fullName evidence="8">Outer membrane protein</fullName>
    </submittedName>
</protein>
<sequence length="461" mass="51683">MVIKRSLYRRILNISIFTISLVMCLLGLFSSGFAQEQITLQEAIQQTLARNLQIKQAQFGYQLSEQDLRQAKSNLYPNLSFGVDNSYNYGLTFDQTSGQLIRGNDWTSSASARLSSSVVLFQGFQKVNQIRANKVQLAIDATEVDKVKNDLILSVVTNYLEAITNKELHEAALGQIKLSREQLRQDSIQFNVGNKTIADLAQAKNQVAMDDLNIMTSENAYELSLLALKQLMEVSPDTKFSIVKPDIDALMGDYAGITFEQVFADALNTQPGIKKAGQSKELALKNIDIAKGGYYPTISLSGGYGTNYSSQAKDLVTNLKAPFWDQFNDNKSFRGGISLEMPIFNNNRTKIAISKAKINYLQAENSESLEKRNLQKTIAQAILDLRSANKQYLTSQVAHQASQVAFEALRERYNVGMANSIELFTAQTNMNKAEFDVIRRKYEMVFRGKVIDYYTGNQITF</sequence>
<evidence type="ECO:0000256" key="5">
    <source>
        <dbReference type="ARBA" id="ARBA00022692"/>
    </source>
</evidence>
<comment type="similarity">
    <text evidence="2">Belongs to the outer membrane factor (OMF) (TC 1.B.17) family.</text>
</comment>
<keyword evidence="6" id="KW-0472">Membrane</keyword>
<keyword evidence="5" id="KW-0812">Transmembrane</keyword>
<dbReference type="Gene3D" id="1.20.1600.10">
    <property type="entry name" value="Outer membrane efflux proteins (OEP)"/>
    <property type="match status" value="1"/>
</dbReference>
<keyword evidence="4" id="KW-1134">Transmembrane beta strand</keyword>